<organism evidence="1 2">
    <name type="scientific">Dipteronia sinensis</name>
    <dbReference type="NCBI Taxonomy" id="43782"/>
    <lineage>
        <taxon>Eukaryota</taxon>
        <taxon>Viridiplantae</taxon>
        <taxon>Streptophyta</taxon>
        <taxon>Embryophyta</taxon>
        <taxon>Tracheophyta</taxon>
        <taxon>Spermatophyta</taxon>
        <taxon>Magnoliopsida</taxon>
        <taxon>eudicotyledons</taxon>
        <taxon>Gunneridae</taxon>
        <taxon>Pentapetalae</taxon>
        <taxon>rosids</taxon>
        <taxon>malvids</taxon>
        <taxon>Sapindales</taxon>
        <taxon>Sapindaceae</taxon>
        <taxon>Hippocastanoideae</taxon>
        <taxon>Acereae</taxon>
        <taxon>Dipteronia</taxon>
    </lineage>
</organism>
<comment type="caution">
    <text evidence="1">The sequence shown here is derived from an EMBL/GenBank/DDBJ whole genome shotgun (WGS) entry which is preliminary data.</text>
</comment>
<reference evidence="1" key="1">
    <citation type="journal article" date="2023" name="Plant J.">
        <title>Genome sequences and population genomics provide insights into the demographic history, inbreeding, and mutation load of two 'living fossil' tree species of Dipteronia.</title>
        <authorList>
            <person name="Feng Y."/>
            <person name="Comes H.P."/>
            <person name="Chen J."/>
            <person name="Zhu S."/>
            <person name="Lu R."/>
            <person name="Zhang X."/>
            <person name="Li P."/>
            <person name="Qiu J."/>
            <person name="Olsen K.M."/>
            <person name="Qiu Y."/>
        </authorList>
    </citation>
    <scope>NUCLEOTIDE SEQUENCE</scope>
    <source>
        <strain evidence="1">NBL</strain>
    </source>
</reference>
<name>A0AAE0EIU7_9ROSI</name>
<dbReference type="Proteomes" id="UP001281410">
    <property type="component" value="Unassembled WGS sequence"/>
</dbReference>
<dbReference type="EMBL" id="JANJYJ010000002">
    <property type="protein sequence ID" value="KAK3228025.1"/>
    <property type="molecule type" value="Genomic_DNA"/>
</dbReference>
<keyword evidence="2" id="KW-1185">Reference proteome</keyword>
<proteinExistence type="predicted"/>
<accession>A0AAE0EIU7</accession>
<sequence>MHISTQQPVNNSKFDATRLLGWSNDRFKNLSKQICDKNREIECLYQACEKDGVMQSITSLEKSVEELLECEEIYWKQPTRADWLDASDRNSKFFHARATTRKKKNSINMLVDSGGRVHNSETGLAFVIQDYFSTIF</sequence>
<evidence type="ECO:0000313" key="1">
    <source>
        <dbReference type="EMBL" id="KAK3228025.1"/>
    </source>
</evidence>
<evidence type="ECO:0000313" key="2">
    <source>
        <dbReference type="Proteomes" id="UP001281410"/>
    </source>
</evidence>
<gene>
    <name evidence="1" type="ORF">Dsin_007887</name>
</gene>
<dbReference type="AlphaFoldDB" id="A0AAE0EIU7"/>
<protein>
    <submittedName>
        <fullName evidence="1">Uncharacterized protein</fullName>
    </submittedName>
</protein>